<proteinExistence type="predicted"/>
<sequence length="415" mass="46725">MESHLPPQHQARRGHQHLPQHQLAHTKQLSKRNNSRLCVNIGHNVMLAHKKWSDLSKNTVDSVFTKEAATSIWGTDVLKRKSPTAALSNKARSLGKAEAFPPPTPEKVQVLRNLSTHIQSAIRKDWFSSCDQENALKVAEEMKERDPAANHFFGPYRVRDTPSSEDLQSTSEQVAKMLCLWMMSVHFTDESYELSSRLSKEFGLGQRAPRLKPDTVPTIFDYVVAPPAPLRGAFAKRRRKDVFFRIQVILSTFQTTQRMKKESEAAADKYIVFGSCLKKLLKRCSDCFSMNTQVSFDLVGSMVKATTTCSAGHTSIWESQPKCHGKPEGNILISLNTYTSKSTKCIDCTSLHEQHFLLNCQLLLLRGQQTLLRGQQFSLDSQLVLPNGQQILCRIGSRPGPSSPGWHGTWLMLHC</sequence>
<comment type="caution">
    <text evidence="1">The sequence shown here is derived from an EMBL/GenBank/DDBJ whole genome shotgun (WGS) entry which is preliminary data.</text>
</comment>
<protein>
    <submittedName>
        <fullName evidence="1">Uncharacterized protein</fullName>
    </submittedName>
</protein>
<dbReference type="Proteomes" id="UP000805193">
    <property type="component" value="Unassembled WGS sequence"/>
</dbReference>
<organism evidence="1 2">
    <name type="scientific">Ixodes persulcatus</name>
    <name type="common">Taiga tick</name>
    <dbReference type="NCBI Taxonomy" id="34615"/>
    <lineage>
        <taxon>Eukaryota</taxon>
        <taxon>Metazoa</taxon>
        <taxon>Ecdysozoa</taxon>
        <taxon>Arthropoda</taxon>
        <taxon>Chelicerata</taxon>
        <taxon>Arachnida</taxon>
        <taxon>Acari</taxon>
        <taxon>Parasitiformes</taxon>
        <taxon>Ixodida</taxon>
        <taxon>Ixodoidea</taxon>
        <taxon>Ixodidae</taxon>
        <taxon>Ixodinae</taxon>
        <taxon>Ixodes</taxon>
    </lineage>
</organism>
<accession>A0AC60PGF9</accession>
<reference evidence="1 2" key="1">
    <citation type="journal article" date="2020" name="Cell">
        <title>Large-Scale Comparative Analyses of Tick Genomes Elucidate Their Genetic Diversity and Vector Capacities.</title>
        <authorList>
            <consortium name="Tick Genome and Microbiome Consortium (TIGMIC)"/>
            <person name="Jia N."/>
            <person name="Wang J."/>
            <person name="Shi W."/>
            <person name="Du L."/>
            <person name="Sun Y."/>
            <person name="Zhan W."/>
            <person name="Jiang J.F."/>
            <person name="Wang Q."/>
            <person name="Zhang B."/>
            <person name="Ji P."/>
            <person name="Bell-Sakyi L."/>
            <person name="Cui X.M."/>
            <person name="Yuan T.T."/>
            <person name="Jiang B.G."/>
            <person name="Yang W.F."/>
            <person name="Lam T.T."/>
            <person name="Chang Q.C."/>
            <person name="Ding S.J."/>
            <person name="Wang X.J."/>
            <person name="Zhu J.G."/>
            <person name="Ruan X.D."/>
            <person name="Zhao L."/>
            <person name="Wei J.T."/>
            <person name="Ye R.Z."/>
            <person name="Que T.C."/>
            <person name="Du C.H."/>
            <person name="Zhou Y.H."/>
            <person name="Cheng J.X."/>
            <person name="Dai P.F."/>
            <person name="Guo W.B."/>
            <person name="Han X.H."/>
            <person name="Huang E.J."/>
            <person name="Li L.F."/>
            <person name="Wei W."/>
            <person name="Gao Y.C."/>
            <person name="Liu J.Z."/>
            <person name="Shao H.Z."/>
            <person name="Wang X."/>
            <person name="Wang C.C."/>
            <person name="Yang T.C."/>
            <person name="Huo Q.B."/>
            <person name="Li W."/>
            <person name="Chen H.Y."/>
            <person name="Chen S.E."/>
            <person name="Zhou L.G."/>
            <person name="Ni X.B."/>
            <person name="Tian J.H."/>
            <person name="Sheng Y."/>
            <person name="Liu T."/>
            <person name="Pan Y.S."/>
            <person name="Xia L.Y."/>
            <person name="Li J."/>
            <person name="Zhao F."/>
            <person name="Cao W.C."/>
        </authorList>
    </citation>
    <scope>NUCLEOTIDE SEQUENCE [LARGE SCALE GENOMIC DNA]</scope>
    <source>
        <strain evidence="1">Iper-2018</strain>
    </source>
</reference>
<evidence type="ECO:0000313" key="1">
    <source>
        <dbReference type="EMBL" id="KAG0418640.1"/>
    </source>
</evidence>
<gene>
    <name evidence="1" type="ORF">HPB47_004692</name>
</gene>
<name>A0AC60PGF9_IXOPE</name>
<dbReference type="EMBL" id="JABSTQ010010720">
    <property type="protein sequence ID" value="KAG0418640.1"/>
    <property type="molecule type" value="Genomic_DNA"/>
</dbReference>
<keyword evidence="2" id="KW-1185">Reference proteome</keyword>
<evidence type="ECO:0000313" key="2">
    <source>
        <dbReference type="Proteomes" id="UP000805193"/>
    </source>
</evidence>